<feature type="transmembrane region" description="Helical" evidence="1">
    <location>
        <begin position="39"/>
        <end position="60"/>
    </location>
</feature>
<evidence type="ECO:0000313" key="2">
    <source>
        <dbReference type="EMBL" id="RCW76170.1"/>
    </source>
</evidence>
<protein>
    <submittedName>
        <fullName evidence="2">Uncharacterized protein</fullName>
    </submittedName>
</protein>
<keyword evidence="3" id="KW-1185">Reference proteome</keyword>
<sequence length="88" mass="9339">MGVVDLMLHGLAFVLPALCVALCTTLAGRMGRAGGMRWWSEWLLTSLAGSLALLGTLWAMGRDGSIAGYAALVACCGTLSWLLSLRRR</sequence>
<dbReference type="OrthoDB" id="8908883at2"/>
<dbReference type="EMBL" id="QPJK01000001">
    <property type="protein sequence ID" value="RCW76170.1"/>
    <property type="molecule type" value="Genomic_DNA"/>
</dbReference>
<proteinExistence type="predicted"/>
<gene>
    <name evidence="2" type="ORF">DES41_101775</name>
</gene>
<keyword evidence="1" id="KW-0472">Membrane</keyword>
<keyword evidence="1" id="KW-1133">Transmembrane helix</keyword>
<dbReference type="AlphaFoldDB" id="A0A368Y7B0"/>
<name>A0A368Y7B0_9BURK</name>
<evidence type="ECO:0000313" key="3">
    <source>
        <dbReference type="Proteomes" id="UP000252884"/>
    </source>
</evidence>
<evidence type="ECO:0000256" key="1">
    <source>
        <dbReference type="SAM" id="Phobius"/>
    </source>
</evidence>
<organism evidence="2 3">
    <name type="scientific">Pseudorhodoferax soli</name>
    <dbReference type="NCBI Taxonomy" id="545864"/>
    <lineage>
        <taxon>Bacteria</taxon>
        <taxon>Pseudomonadati</taxon>
        <taxon>Pseudomonadota</taxon>
        <taxon>Betaproteobacteria</taxon>
        <taxon>Burkholderiales</taxon>
        <taxon>Comamonadaceae</taxon>
    </lineage>
</organism>
<feature type="transmembrane region" description="Helical" evidence="1">
    <location>
        <begin position="66"/>
        <end position="85"/>
    </location>
</feature>
<accession>A0A368Y7B0</accession>
<dbReference type="Proteomes" id="UP000252884">
    <property type="component" value="Unassembled WGS sequence"/>
</dbReference>
<keyword evidence="1" id="KW-0812">Transmembrane</keyword>
<dbReference type="RefSeq" id="WP_114466072.1">
    <property type="nucleotide sequence ID" value="NZ_QPJK01000001.1"/>
</dbReference>
<comment type="caution">
    <text evidence="2">The sequence shown here is derived from an EMBL/GenBank/DDBJ whole genome shotgun (WGS) entry which is preliminary data.</text>
</comment>
<reference evidence="2 3" key="1">
    <citation type="submission" date="2018-07" db="EMBL/GenBank/DDBJ databases">
        <title>Genomic Encyclopedia of Type Strains, Phase IV (KMG-IV): sequencing the most valuable type-strain genomes for metagenomic binning, comparative biology and taxonomic classification.</title>
        <authorList>
            <person name="Goeker M."/>
        </authorList>
    </citation>
    <scope>NUCLEOTIDE SEQUENCE [LARGE SCALE GENOMIC DNA]</scope>
    <source>
        <strain evidence="2 3">DSM 21634</strain>
    </source>
</reference>
<feature type="transmembrane region" description="Helical" evidence="1">
    <location>
        <begin position="6"/>
        <end position="27"/>
    </location>
</feature>